<protein>
    <recommendedName>
        <fullName evidence="3">F-box domain-containing protein</fullName>
    </recommendedName>
</protein>
<dbReference type="HOGENOM" id="CLU_614188_0_0_1"/>
<evidence type="ECO:0000313" key="1">
    <source>
        <dbReference type="EMBL" id="KIJ42087.1"/>
    </source>
</evidence>
<dbReference type="Proteomes" id="UP000054279">
    <property type="component" value="Unassembled WGS sequence"/>
</dbReference>
<reference evidence="1 2" key="1">
    <citation type="submission" date="2014-06" db="EMBL/GenBank/DDBJ databases">
        <title>Evolutionary Origins and Diversification of the Mycorrhizal Mutualists.</title>
        <authorList>
            <consortium name="DOE Joint Genome Institute"/>
            <consortium name="Mycorrhizal Genomics Consortium"/>
            <person name="Kohler A."/>
            <person name="Kuo A."/>
            <person name="Nagy L.G."/>
            <person name="Floudas D."/>
            <person name="Copeland A."/>
            <person name="Barry K.W."/>
            <person name="Cichocki N."/>
            <person name="Veneault-Fourrey C."/>
            <person name="LaButti K."/>
            <person name="Lindquist E.A."/>
            <person name="Lipzen A."/>
            <person name="Lundell T."/>
            <person name="Morin E."/>
            <person name="Murat C."/>
            <person name="Riley R."/>
            <person name="Ohm R."/>
            <person name="Sun H."/>
            <person name="Tunlid A."/>
            <person name="Henrissat B."/>
            <person name="Grigoriev I.V."/>
            <person name="Hibbett D.S."/>
            <person name="Martin F."/>
        </authorList>
    </citation>
    <scope>NUCLEOTIDE SEQUENCE [LARGE SCALE GENOMIC DNA]</scope>
    <source>
        <strain evidence="1 2">SS14</strain>
    </source>
</reference>
<accession>A0A0C9VKA0</accession>
<proteinExistence type="predicted"/>
<keyword evidence="2" id="KW-1185">Reference proteome</keyword>
<dbReference type="Gene3D" id="1.20.1280.50">
    <property type="match status" value="1"/>
</dbReference>
<dbReference type="AlphaFoldDB" id="A0A0C9VKA0"/>
<evidence type="ECO:0000313" key="2">
    <source>
        <dbReference type="Proteomes" id="UP000054279"/>
    </source>
</evidence>
<dbReference type="InterPro" id="IPR032675">
    <property type="entry name" value="LRR_dom_sf"/>
</dbReference>
<organism evidence="1 2">
    <name type="scientific">Sphaerobolus stellatus (strain SS14)</name>
    <dbReference type="NCBI Taxonomy" id="990650"/>
    <lineage>
        <taxon>Eukaryota</taxon>
        <taxon>Fungi</taxon>
        <taxon>Dikarya</taxon>
        <taxon>Basidiomycota</taxon>
        <taxon>Agaricomycotina</taxon>
        <taxon>Agaricomycetes</taxon>
        <taxon>Phallomycetidae</taxon>
        <taxon>Geastrales</taxon>
        <taxon>Sphaerobolaceae</taxon>
        <taxon>Sphaerobolus</taxon>
    </lineage>
</organism>
<evidence type="ECO:0008006" key="3">
    <source>
        <dbReference type="Google" id="ProtNLM"/>
    </source>
</evidence>
<name>A0A0C9VKA0_SPHS4</name>
<sequence length="446" mass="50886">MAILPVVGTQRVTINDLPYELLLLIFIHTLPKFKHNVFNPWNIAVTSGEASHVVRRNLSLVCRYWNGIIIDRPPSLYTSIILLVSSKMRFFHNFNAAPQKLLKRLILPSLQLPLDIHIKAQFRYELIPPVKILCNFLGNYMGRIRSLILDLEPYNSCDILGELLVAQDEGGITNAPYLERLHLWLSGWRVSARTYNAYARTLHAPRLKSLVLSNGFRGFTPLLSTETRQSIRSVLLETVSISDLAALSQCPNLAHFFMKFGEPLNNPTVFTLPSVTHAEFPMPSLTETYIRQVHVPQIFHLCLNACNYHIVTKVLRKSGTTLQSLKLIKVDLRNLSYQTFFADFDNIRSLELENCPLTGMFFGRLQPNKDGSLPCPKLEVLCVKWVKHKLPVEPVRSFVRTRLVVDKKGSVTGSLKQFELEQKEDHHESLVELAKVCKGRFVYSKV</sequence>
<gene>
    <name evidence="1" type="ORF">M422DRAFT_31476</name>
</gene>
<dbReference type="EMBL" id="KN837132">
    <property type="protein sequence ID" value="KIJ42087.1"/>
    <property type="molecule type" value="Genomic_DNA"/>
</dbReference>
<dbReference type="SUPFAM" id="SSF52047">
    <property type="entry name" value="RNI-like"/>
    <property type="match status" value="1"/>
</dbReference>
<dbReference type="Gene3D" id="3.80.10.10">
    <property type="entry name" value="Ribonuclease Inhibitor"/>
    <property type="match status" value="1"/>
</dbReference>